<protein>
    <submittedName>
        <fullName evidence="2">Hemerythrin-like domain-containing protein</fullName>
    </submittedName>
</protein>
<keyword evidence="3" id="KW-1185">Reference proteome</keyword>
<dbReference type="Gene3D" id="1.20.120.520">
    <property type="entry name" value="nmb1532 protein domain like"/>
    <property type="match status" value="1"/>
</dbReference>
<dbReference type="Pfam" id="PF01814">
    <property type="entry name" value="Hemerythrin"/>
    <property type="match status" value="1"/>
</dbReference>
<organism evidence="2 3">
    <name type="scientific">Caulobacter ginsengisoli</name>
    <dbReference type="NCBI Taxonomy" id="400775"/>
    <lineage>
        <taxon>Bacteria</taxon>
        <taxon>Pseudomonadati</taxon>
        <taxon>Pseudomonadota</taxon>
        <taxon>Alphaproteobacteria</taxon>
        <taxon>Caulobacterales</taxon>
        <taxon>Caulobacteraceae</taxon>
        <taxon>Caulobacter</taxon>
    </lineage>
</organism>
<dbReference type="EMBL" id="JAUSVS010000003">
    <property type="protein sequence ID" value="MDQ0464432.1"/>
    <property type="molecule type" value="Genomic_DNA"/>
</dbReference>
<accession>A0ABU0ITY6</accession>
<dbReference type="InterPro" id="IPR012312">
    <property type="entry name" value="Hemerythrin-like"/>
</dbReference>
<sequence length="179" mass="20525">MLRSPAQVAATPDILLSDPIAWFFAEHQRHRQFCDLMQRASLATQFDEGVIRWLLDFVIHELGLHVLDEENDLFPLMRARAQPEDNIEALLGRLAGEHAKDLDRAATVRHHLETCLRQQAPIGRNNVRRRALEAFAAQERGHLALENAVILPLARLRLTERDLLDLSNRLAIRRGLARR</sequence>
<dbReference type="RefSeq" id="WP_307349109.1">
    <property type="nucleotide sequence ID" value="NZ_JAUSVS010000003.1"/>
</dbReference>
<evidence type="ECO:0000313" key="2">
    <source>
        <dbReference type="EMBL" id="MDQ0464432.1"/>
    </source>
</evidence>
<reference evidence="2 3" key="1">
    <citation type="submission" date="2023-07" db="EMBL/GenBank/DDBJ databases">
        <title>Genomic Encyclopedia of Type Strains, Phase IV (KMG-IV): sequencing the most valuable type-strain genomes for metagenomic binning, comparative biology and taxonomic classification.</title>
        <authorList>
            <person name="Goeker M."/>
        </authorList>
    </citation>
    <scope>NUCLEOTIDE SEQUENCE [LARGE SCALE GENOMIC DNA]</scope>
    <source>
        <strain evidence="2 3">DSM 18695</strain>
    </source>
</reference>
<gene>
    <name evidence="2" type="ORF">QO010_002213</name>
</gene>
<evidence type="ECO:0000259" key="1">
    <source>
        <dbReference type="Pfam" id="PF01814"/>
    </source>
</evidence>
<feature type="domain" description="Hemerythrin-like" evidence="1">
    <location>
        <begin position="19"/>
        <end position="154"/>
    </location>
</feature>
<evidence type="ECO:0000313" key="3">
    <source>
        <dbReference type="Proteomes" id="UP001228905"/>
    </source>
</evidence>
<comment type="caution">
    <text evidence="2">The sequence shown here is derived from an EMBL/GenBank/DDBJ whole genome shotgun (WGS) entry which is preliminary data.</text>
</comment>
<proteinExistence type="predicted"/>
<name>A0ABU0ITY6_9CAUL</name>
<dbReference type="Proteomes" id="UP001228905">
    <property type="component" value="Unassembled WGS sequence"/>
</dbReference>